<protein>
    <submittedName>
        <fullName evidence="1">Uncharacterized protein</fullName>
    </submittedName>
</protein>
<organism evidence="1">
    <name type="scientific">Marseillevirus sp</name>
    <dbReference type="NCBI Taxonomy" id="2809551"/>
    <lineage>
        <taxon>Viruses</taxon>
        <taxon>Varidnaviria</taxon>
        <taxon>Bamfordvirae</taxon>
        <taxon>Nucleocytoviricota</taxon>
        <taxon>Megaviricetes</taxon>
        <taxon>Pimascovirales</taxon>
        <taxon>Pimascovirales incertae sedis</taxon>
        <taxon>Marseilleviridae</taxon>
        <taxon>Marseillevirus</taxon>
    </lineage>
</organism>
<sequence>MDMYTNVPSLLDICAYNVVEKNIDVEDIRGNERCNEKILFYHRISLLSHQKGEGSSRASFLKYLMGRGPQDHLEEISSAFLFLDFAGVVNGPISEIITQAMPPTFLLKKLTREVRELIISFYLFTCVPIDFEKLEFLCKMKE</sequence>
<dbReference type="Pfam" id="PF19262">
    <property type="entry name" value="DUF5905"/>
    <property type="match status" value="1"/>
</dbReference>
<evidence type="ECO:0000313" key="1">
    <source>
        <dbReference type="EMBL" id="WNL50200.1"/>
    </source>
</evidence>
<name>A0AA96EMI2_9VIRU</name>
<reference evidence="1" key="1">
    <citation type="submission" date="2023-07" db="EMBL/GenBank/DDBJ databases">
        <authorList>
            <person name="Xia Y."/>
        </authorList>
    </citation>
    <scope>NUCLEOTIDE SEQUENCE</scope>
    <source>
        <strain evidence="1">E</strain>
    </source>
</reference>
<accession>A0AA96EMI2</accession>
<dbReference type="InterPro" id="IPR045366">
    <property type="entry name" value="DUF5905"/>
</dbReference>
<proteinExistence type="predicted"/>
<gene>
    <name evidence="1" type="ORF">MarDSR_161</name>
</gene>
<dbReference type="EMBL" id="OR343189">
    <property type="protein sequence ID" value="WNL50200.1"/>
    <property type="molecule type" value="Genomic_DNA"/>
</dbReference>